<dbReference type="AlphaFoldDB" id="A0A1I4EUD5"/>
<dbReference type="Gene3D" id="3.50.50.60">
    <property type="entry name" value="FAD/NAD(P)-binding domain"/>
    <property type="match status" value="1"/>
</dbReference>
<dbReference type="Pfam" id="PF05199">
    <property type="entry name" value="GMC_oxred_C"/>
    <property type="match status" value="1"/>
</dbReference>
<dbReference type="Proteomes" id="UP000199473">
    <property type="component" value="Unassembled WGS sequence"/>
</dbReference>
<evidence type="ECO:0000256" key="2">
    <source>
        <dbReference type="ARBA" id="ARBA00010790"/>
    </source>
</evidence>
<evidence type="ECO:0000313" key="7">
    <source>
        <dbReference type="EMBL" id="SFL08137.1"/>
    </source>
</evidence>
<sequence>MQGYDYIVIGGGSAGCVITQRLVAAGKGVLLLEAGKPDNHPFIHIPGTFVRVIGSPRTWMYRSEDEPGLKGRPMHVPQGRTLGGGSSVNAMIYIRGQHADYDHWAEQGAEGWGWEDVLPVFRRAEANQRLAGPWHGTEGMLRVSDTRHRHPLSYAFIRAAQEAGVPYTDDFNGARQEGAGFFQTTTMEGRRGSTAATYLASVRGRPNLTIRTEATIEAITVENGAATGVRFRTPDGGTHQAAAREEVILCAGGIGSPKVLQLSGIGPAAHLAGHGIDLRRDLPGVGENYQDHISAPVYGQTREAVSLLGHDRGWRSIRHGLEYILTRSGLLSSNIVEAGAFVDTGGAGRPDVQIHLTPTLVGDVHRAAPPGHGITINPCILRPTSRGSVRLRSPRVEDPVVLRTNALGTEEDIATLVRGVKLSRRILRAPSLARIIEREILPSAADEVADEVLADHARTVAKTVFHPVGTCRMGRDGMAVVDPQLRVHGVPRLRVADASVMPTLVSGNTNAAAVMIGERCADFLLRTGS</sequence>
<dbReference type="RefSeq" id="WP_217648857.1">
    <property type="nucleotide sequence ID" value="NZ_FOSQ01000018.1"/>
</dbReference>
<dbReference type="InterPro" id="IPR000172">
    <property type="entry name" value="GMC_OxRdtase_N"/>
</dbReference>
<evidence type="ECO:0000256" key="1">
    <source>
        <dbReference type="ARBA" id="ARBA00001974"/>
    </source>
</evidence>
<keyword evidence="8" id="KW-1185">Reference proteome</keyword>
<dbReference type="PROSITE" id="PS00623">
    <property type="entry name" value="GMC_OXRED_1"/>
    <property type="match status" value="1"/>
</dbReference>
<organism evidence="7 8">
    <name type="scientific">Falsiroseomonas stagni DSM 19981</name>
    <dbReference type="NCBI Taxonomy" id="1123062"/>
    <lineage>
        <taxon>Bacteria</taxon>
        <taxon>Pseudomonadati</taxon>
        <taxon>Pseudomonadota</taxon>
        <taxon>Alphaproteobacteria</taxon>
        <taxon>Acetobacterales</taxon>
        <taxon>Roseomonadaceae</taxon>
        <taxon>Falsiroseomonas</taxon>
    </lineage>
</organism>
<dbReference type="Gene3D" id="3.30.560.10">
    <property type="entry name" value="Glucose Oxidase, domain 3"/>
    <property type="match status" value="1"/>
</dbReference>
<dbReference type="InterPro" id="IPR036188">
    <property type="entry name" value="FAD/NAD-bd_sf"/>
</dbReference>
<feature type="domain" description="Glucose-methanol-choline oxidoreductase N-terminal" evidence="6">
    <location>
        <begin position="79"/>
        <end position="102"/>
    </location>
</feature>
<reference evidence="7 8" key="1">
    <citation type="submission" date="2016-10" db="EMBL/GenBank/DDBJ databases">
        <authorList>
            <person name="de Groot N.N."/>
        </authorList>
    </citation>
    <scope>NUCLEOTIDE SEQUENCE [LARGE SCALE GENOMIC DNA]</scope>
    <source>
        <strain evidence="7 8">DSM 19981</strain>
    </source>
</reference>
<name>A0A1I4EUD5_9PROT</name>
<comment type="similarity">
    <text evidence="2 5">Belongs to the GMC oxidoreductase family.</text>
</comment>
<dbReference type="SUPFAM" id="SSF51905">
    <property type="entry name" value="FAD/NAD(P)-binding domain"/>
    <property type="match status" value="1"/>
</dbReference>
<keyword evidence="4 5" id="KW-0274">FAD</keyword>
<dbReference type="InterPro" id="IPR007867">
    <property type="entry name" value="GMC_OxRtase_C"/>
</dbReference>
<dbReference type="SUPFAM" id="SSF54373">
    <property type="entry name" value="FAD-linked reductases, C-terminal domain"/>
    <property type="match status" value="1"/>
</dbReference>
<dbReference type="GO" id="GO:0016614">
    <property type="term" value="F:oxidoreductase activity, acting on CH-OH group of donors"/>
    <property type="evidence" value="ECO:0007669"/>
    <property type="project" value="InterPro"/>
</dbReference>
<dbReference type="Pfam" id="PF00732">
    <property type="entry name" value="GMC_oxred_N"/>
    <property type="match status" value="1"/>
</dbReference>
<evidence type="ECO:0000256" key="5">
    <source>
        <dbReference type="RuleBase" id="RU003968"/>
    </source>
</evidence>
<accession>A0A1I4EUD5</accession>
<dbReference type="PANTHER" id="PTHR11552:SF147">
    <property type="entry name" value="CHOLINE DEHYDROGENASE, MITOCHONDRIAL"/>
    <property type="match status" value="1"/>
</dbReference>
<dbReference type="GO" id="GO:0050660">
    <property type="term" value="F:flavin adenine dinucleotide binding"/>
    <property type="evidence" value="ECO:0007669"/>
    <property type="project" value="InterPro"/>
</dbReference>
<dbReference type="InterPro" id="IPR012132">
    <property type="entry name" value="GMC_OxRdtase"/>
</dbReference>
<comment type="cofactor">
    <cofactor evidence="1">
        <name>FAD</name>
        <dbReference type="ChEBI" id="CHEBI:57692"/>
    </cofactor>
</comment>
<evidence type="ECO:0000256" key="3">
    <source>
        <dbReference type="ARBA" id="ARBA00022630"/>
    </source>
</evidence>
<keyword evidence="3 5" id="KW-0285">Flavoprotein</keyword>
<dbReference type="EMBL" id="FOSQ01000018">
    <property type="protein sequence ID" value="SFL08137.1"/>
    <property type="molecule type" value="Genomic_DNA"/>
</dbReference>
<dbReference type="STRING" id="1123062.SAMN02745775_11836"/>
<evidence type="ECO:0000259" key="6">
    <source>
        <dbReference type="PROSITE" id="PS00623"/>
    </source>
</evidence>
<dbReference type="PANTHER" id="PTHR11552">
    <property type="entry name" value="GLUCOSE-METHANOL-CHOLINE GMC OXIDOREDUCTASE"/>
    <property type="match status" value="1"/>
</dbReference>
<proteinExistence type="inferred from homology"/>
<gene>
    <name evidence="7" type="ORF">SAMN02745775_11836</name>
</gene>
<evidence type="ECO:0000313" key="8">
    <source>
        <dbReference type="Proteomes" id="UP000199473"/>
    </source>
</evidence>
<protein>
    <submittedName>
        <fullName evidence="7">Choline dehydrogenase</fullName>
    </submittedName>
</protein>
<evidence type="ECO:0000256" key="4">
    <source>
        <dbReference type="ARBA" id="ARBA00022827"/>
    </source>
</evidence>
<dbReference type="PIRSF" id="PIRSF000137">
    <property type="entry name" value="Alcohol_oxidase"/>
    <property type="match status" value="1"/>
</dbReference>